<keyword evidence="1" id="KW-0472">Membrane</keyword>
<name>A0ABP8VH87_9HYPH</name>
<dbReference type="EMBL" id="BAABJA010000006">
    <property type="protein sequence ID" value="GAA4663931.1"/>
    <property type="molecule type" value="Genomic_DNA"/>
</dbReference>
<accession>A0ABP8VH87</accession>
<organism evidence="2 3">
    <name type="scientific">Bartonella pachyuromydis</name>
    <dbReference type="NCBI Taxonomy" id="931097"/>
    <lineage>
        <taxon>Bacteria</taxon>
        <taxon>Pseudomonadati</taxon>
        <taxon>Pseudomonadota</taxon>
        <taxon>Alphaproteobacteria</taxon>
        <taxon>Hyphomicrobiales</taxon>
        <taxon>Bartonellaceae</taxon>
        <taxon>Bartonella</taxon>
    </lineage>
</organism>
<keyword evidence="3" id="KW-1185">Reference proteome</keyword>
<evidence type="ECO:0000313" key="3">
    <source>
        <dbReference type="Proteomes" id="UP001501699"/>
    </source>
</evidence>
<sequence length="103" mass="11183">MFHFKTYSNIGSYRRERNFLKKIWSFLKEPTLIGSLNGSLSGAVAVILATYGYIALPGFGPIITMGIAIALSIGMTIGALIGSIIGIFVGVFYAFMGYLHRAQ</sequence>
<proteinExistence type="predicted"/>
<protein>
    <submittedName>
        <fullName evidence="2">Uncharacterized protein</fullName>
    </submittedName>
</protein>
<comment type="caution">
    <text evidence="2">The sequence shown here is derived from an EMBL/GenBank/DDBJ whole genome shotgun (WGS) entry which is preliminary data.</text>
</comment>
<keyword evidence="1" id="KW-0812">Transmembrane</keyword>
<reference evidence="3" key="1">
    <citation type="journal article" date="2019" name="Int. J. Syst. Evol. Microbiol.">
        <title>The Global Catalogue of Microorganisms (GCM) 10K type strain sequencing project: providing services to taxonomists for standard genome sequencing and annotation.</title>
        <authorList>
            <consortium name="The Broad Institute Genomics Platform"/>
            <consortium name="The Broad Institute Genome Sequencing Center for Infectious Disease"/>
            <person name="Wu L."/>
            <person name="Ma J."/>
        </authorList>
    </citation>
    <scope>NUCLEOTIDE SEQUENCE [LARGE SCALE GENOMIC DNA]</scope>
    <source>
        <strain evidence="3">JCM 17714</strain>
    </source>
</reference>
<evidence type="ECO:0000313" key="2">
    <source>
        <dbReference type="EMBL" id="GAA4663931.1"/>
    </source>
</evidence>
<gene>
    <name evidence="2" type="ORF">GCM10023262_10620</name>
</gene>
<feature type="transmembrane region" description="Helical" evidence="1">
    <location>
        <begin position="62"/>
        <end position="95"/>
    </location>
</feature>
<keyword evidence="1" id="KW-1133">Transmembrane helix</keyword>
<dbReference type="Proteomes" id="UP001501699">
    <property type="component" value="Unassembled WGS sequence"/>
</dbReference>
<evidence type="ECO:0000256" key="1">
    <source>
        <dbReference type="SAM" id="Phobius"/>
    </source>
</evidence>